<protein>
    <submittedName>
        <fullName evidence="2">Unnamed protein product</fullName>
    </submittedName>
</protein>
<dbReference type="SUPFAM" id="SSF57959">
    <property type="entry name" value="Leucine zipper domain"/>
    <property type="match status" value="1"/>
</dbReference>
<reference evidence="2" key="1">
    <citation type="submission" date="2023-04" db="EMBL/GenBank/DDBJ databases">
        <title>Phytophthora fragariaefolia NBRC 109709.</title>
        <authorList>
            <person name="Ichikawa N."/>
            <person name="Sato H."/>
            <person name="Tonouchi N."/>
        </authorList>
    </citation>
    <scope>NUCLEOTIDE SEQUENCE</scope>
    <source>
        <strain evidence="2">NBRC 109709</strain>
    </source>
</reference>
<comment type="caution">
    <text evidence="2">The sequence shown here is derived from an EMBL/GenBank/DDBJ whole genome shotgun (WGS) entry which is preliminary data.</text>
</comment>
<keyword evidence="1" id="KW-0175">Coiled coil</keyword>
<dbReference type="GO" id="GO:0003700">
    <property type="term" value="F:DNA-binding transcription factor activity"/>
    <property type="evidence" value="ECO:0007669"/>
    <property type="project" value="InterPro"/>
</dbReference>
<dbReference type="EMBL" id="BSXT01000520">
    <property type="protein sequence ID" value="GMF29235.1"/>
    <property type="molecule type" value="Genomic_DNA"/>
</dbReference>
<gene>
    <name evidence="2" type="ORF">Pfra01_000622400</name>
</gene>
<evidence type="ECO:0000313" key="3">
    <source>
        <dbReference type="Proteomes" id="UP001165121"/>
    </source>
</evidence>
<feature type="coiled-coil region" evidence="1">
    <location>
        <begin position="135"/>
        <end position="169"/>
    </location>
</feature>
<dbReference type="Proteomes" id="UP001165121">
    <property type="component" value="Unassembled WGS sequence"/>
</dbReference>
<evidence type="ECO:0000313" key="2">
    <source>
        <dbReference type="EMBL" id="GMF29235.1"/>
    </source>
</evidence>
<organism evidence="2 3">
    <name type="scientific">Phytophthora fragariaefolia</name>
    <dbReference type="NCBI Taxonomy" id="1490495"/>
    <lineage>
        <taxon>Eukaryota</taxon>
        <taxon>Sar</taxon>
        <taxon>Stramenopiles</taxon>
        <taxon>Oomycota</taxon>
        <taxon>Peronosporomycetes</taxon>
        <taxon>Peronosporales</taxon>
        <taxon>Peronosporaceae</taxon>
        <taxon>Phytophthora</taxon>
    </lineage>
</organism>
<proteinExistence type="predicted"/>
<dbReference type="InterPro" id="IPR046347">
    <property type="entry name" value="bZIP_sf"/>
</dbReference>
<dbReference type="OrthoDB" id="114349at2759"/>
<keyword evidence="3" id="KW-1185">Reference proteome</keyword>
<sequence>MNRHPPSHTELSDGLVGLVRPRAPVAHQRNEAGIVMAFRDVVTPYNTTMGTAASPTDESSGSGDAFLSHRDYSAQPLCRVEPRMAVTSSMTPNETTCSSSVKSNGMFKRIRADGITSYSKSRRREQCRVNQTRYRNKQRNTLVQLENDVVRLRQEVKSLKSRYQDLLSQERSSHSPWSIVAEVFHLLESSFRSPWSITSTEDMMIHPQTRFTIAVLERAFALDAAMGDLRGVKALVEQLRIYSQCFGGSELRLKCIETVSAGVMAARAEFSVTLTEFTLKHMLPQLEERHGRDYGDRLYKQLLDQQLECGCSLIFLFDGDTDRFMRLETVIDPVIPLFRLVGNLENVLGVMENARISPERILDNVSG</sequence>
<name>A0A9W6UBQ2_9STRA</name>
<dbReference type="AlphaFoldDB" id="A0A9W6UBQ2"/>
<dbReference type="CDD" id="cd14688">
    <property type="entry name" value="bZIP_YAP"/>
    <property type="match status" value="1"/>
</dbReference>
<evidence type="ECO:0000256" key="1">
    <source>
        <dbReference type="SAM" id="Coils"/>
    </source>
</evidence>
<accession>A0A9W6UBQ2</accession>